<dbReference type="RefSeq" id="WP_042278176.1">
    <property type="nucleotide sequence ID" value="NZ_BBML01000003.1"/>
</dbReference>
<dbReference type="AlphaFoldDB" id="A0A090QMF7"/>
<accession>A0A2S7TD47</accession>
<evidence type="ECO:0000256" key="1">
    <source>
        <dbReference type="ARBA" id="ARBA00022729"/>
    </source>
</evidence>
<dbReference type="EMBL" id="BBML01000003">
    <property type="protein sequence ID" value="GAK96726.1"/>
    <property type="molecule type" value="Genomic_DNA"/>
</dbReference>
<feature type="domain" description="Secretion system C-terminal sorting" evidence="3">
    <location>
        <begin position="185"/>
        <end position="252"/>
    </location>
</feature>
<keyword evidence="5" id="KW-1185">Reference proteome</keyword>
<dbReference type="Pfam" id="PF02014">
    <property type="entry name" value="Reeler"/>
    <property type="match status" value="1"/>
</dbReference>
<dbReference type="eggNOG" id="ENOG50336F0">
    <property type="taxonomic scope" value="Bacteria"/>
</dbReference>
<organism evidence="4 5">
    <name type="scientific">Nonlabens tegetincola</name>
    <dbReference type="NCBI Taxonomy" id="323273"/>
    <lineage>
        <taxon>Bacteria</taxon>
        <taxon>Pseudomonadati</taxon>
        <taxon>Bacteroidota</taxon>
        <taxon>Flavobacteriia</taxon>
        <taxon>Flavobacteriales</taxon>
        <taxon>Flavobacteriaceae</taxon>
        <taxon>Nonlabens</taxon>
    </lineage>
</organism>
<comment type="caution">
    <text evidence="4">The sequence shown here is derived from an EMBL/GenBank/DDBJ whole genome shotgun (WGS) entry which is preliminary data.</text>
</comment>
<dbReference type="NCBIfam" id="NF041895">
    <property type="entry name" value="choice_anch_V"/>
    <property type="match status" value="1"/>
</dbReference>
<name>A0A090QMF7_9FLAO</name>
<dbReference type="InterPro" id="IPR002861">
    <property type="entry name" value="Reeler_dom"/>
</dbReference>
<evidence type="ECO:0000259" key="2">
    <source>
        <dbReference type="Pfam" id="PF02014"/>
    </source>
</evidence>
<keyword evidence="1" id="KW-0732">Signal</keyword>
<evidence type="ECO:0000313" key="4">
    <source>
        <dbReference type="EMBL" id="GAK96726.1"/>
    </source>
</evidence>
<gene>
    <name evidence="4" type="ORF">JCM19294_1035</name>
</gene>
<dbReference type="NCBIfam" id="TIGR04183">
    <property type="entry name" value="Por_Secre_tail"/>
    <property type="match status" value="1"/>
</dbReference>
<dbReference type="InterPro" id="IPR026444">
    <property type="entry name" value="Secre_tail"/>
</dbReference>
<sequence length="255" mass="26493">MKNNYSFYSILTAIPVALLVLVGFTGGQTGNFSGSPGDNNQNCTACHAPGANHGGSAALSGVPATYNANQAYNLNLAITGSSVSKFGFNITAEDDSGNKIGTWTTGTGSQLRSGGSGLTHTAAGSSQNNWSFNWTAPASDVGAVTFYYAALQANGASGNSGDQVITGSSNAVLTTIDSKLSDFTLYPTQVMDKVSIALENASAAQIQVYNMQGNLVLESKIQDQNELDVTHLSSGIYITRVMVEDAVSVAKFVKY</sequence>
<accession>A0A090QMF7</accession>
<evidence type="ECO:0000313" key="5">
    <source>
        <dbReference type="Proteomes" id="UP000029221"/>
    </source>
</evidence>
<feature type="domain" description="Reelin" evidence="2">
    <location>
        <begin position="64"/>
        <end position="152"/>
    </location>
</feature>
<dbReference type="STRING" id="319236.BST91_02910"/>
<evidence type="ECO:0000259" key="3">
    <source>
        <dbReference type="Pfam" id="PF18962"/>
    </source>
</evidence>
<dbReference type="Gene3D" id="2.60.40.4060">
    <property type="entry name" value="Reeler domain"/>
    <property type="match status" value="1"/>
</dbReference>
<dbReference type="OrthoDB" id="1377410at2"/>
<dbReference type="Proteomes" id="UP000029221">
    <property type="component" value="Unassembled WGS sequence"/>
</dbReference>
<proteinExistence type="predicted"/>
<dbReference type="Pfam" id="PF18962">
    <property type="entry name" value="Por_Secre_tail"/>
    <property type="match status" value="1"/>
</dbReference>
<protein>
    <submittedName>
        <fullName evidence="4">Uncharacterized protein</fullName>
    </submittedName>
</protein>
<dbReference type="InterPro" id="IPR042307">
    <property type="entry name" value="Reeler_sf"/>
</dbReference>
<reference evidence="4" key="1">
    <citation type="journal article" date="2014" name="Genome Announc.">
        <title>Draft Genome Sequences of Marine Flavobacterium Nonlabens Strains NR17, NR24, NR27, NR32, NR33, and Ara13.</title>
        <authorList>
            <person name="Nakanishi M."/>
            <person name="Meirelles P."/>
            <person name="Suzuki R."/>
            <person name="Takatani N."/>
            <person name="Mino S."/>
            <person name="Suda W."/>
            <person name="Oshima K."/>
            <person name="Hattori M."/>
            <person name="Ohkuma M."/>
            <person name="Hosokawa M."/>
            <person name="Miyashita K."/>
            <person name="Thompson F.L."/>
            <person name="Niwa A."/>
            <person name="Sawabe T."/>
            <person name="Sawabe T."/>
        </authorList>
    </citation>
    <scope>NUCLEOTIDE SEQUENCE [LARGE SCALE GENOMIC DNA]</scope>
    <source>
        <strain evidence="4">JCM 19294</strain>
    </source>
</reference>